<dbReference type="Proteomes" id="UP000317909">
    <property type="component" value="Chromosome"/>
</dbReference>
<evidence type="ECO:0000313" key="3">
    <source>
        <dbReference type="Proteomes" id="UP000317909"/>
    </source>
</evidence>
<dbReference type="AlphaFoldDB" id="A0A517U4F6"/>
<feature type="region of interest" description="Disordered" evidence="1">
    <location>
        <begin position="41"/>
        <end position="61"/>
    </location>
</feature>
<reference evidence="2 3" key="1">
    <citation type="submission" date="2019-02" db="EMBL/GenBank/DDBJ databases">
        <title>Deep-cultivation of Planctomycetes and their phenomic and genomic characterization uncovers novel biology.</title>
        <authorList>
            <person name="Wiegand S."/>
            <person name="Jogler M."/>
            <person name="Boedeker C."/>
            <person name="Pinto D."/>
            <person name="Vollmers J."/>
            <person name="Rivas-Marin E."/>
            <person name="Kohn T."/>
            <person name="Peeters S.H."/>
            <person name="Heuer A."/>
            <person name="Rast P."/>
            <person name="Oberbeckmann S."/>
            <person name="Bunk B."/>
            <person name="Jeske O."/>
            <person name="Meyerdierks A."/>
            <person name="Storesund J.E."/>
            <person name="Kallscheuer N."/>
            <person name="Luecker S."/>
            <person name="Lage O.M."/>
            <person name="Pohl T."/>
            <person name="Merkel B.J."/>
            <person name="Hornburger P."/>
            <person name="Mueller R.-W."/>
            <person name="Bruemmer F."/>
            <person name="Labrenz M."/>
            <person name="Spormann A.M."/>
            <person name="Op den Camp H."/>
            <person name="Overmann J."/>
            <person name="Amann R."/>
            <person name="Jetten M.S.M."/>
            <person name="Mascher T."/>
            <person name="Medema M.H."/>
            <person name="Devos D.P."/>
            <person name="Kaster A.-K."/>
            <person name="Ovreas L."/>
            <person name="Rohde M."/>
            <person name="Galperin M.Y."/>
            <person name="Jogler C."/>
        </authorList>
    </citation>
    <scope>NUCLEOTIDE SEQUENCE [LARGE SCALE GENOMIC DNA]</scope>
    <source>
        <strain evidence="2 3">I41</strain>
    </source>
</reference>
<organism evidence="2 3">
    <name type="scientific">Lacipirellula limnantheis</name>
    <dbReference type="NCBI Taxonomy" id="2528024"/>
    <lineage>
        <taxon>Bacteria</taxon>
        <taxon>Pseudomonadati</taxon>
        <taxon>Planctomycetota</taxon>
        <taxon>Planctomycetia</taxon>
        <taxon>Pirellulales</taxon>
        <taxon>Lacipirellulaceae</taxon>
        <taxon>Lacipirellula</taxon>
    </lineage>
</organism>
<gene>
    <name evidence="2" type="ORF">I41_47320</name>
</gene>
<proteinExistence type="predicted"/>
<sequence length="61" mass="6615">MTAQLLEDRDRCRLQLPVDVAAPGPTLRQVRNSLAIGMKKEEIGRTAPRDGTQGAVRTAAN</sequence>
<keyword evidence="3" id="KW-1185">Reference proteome</keyword>
<name>A0A517U4F6_9BACT</name>
<evidence type="ECO:0000256" key="1">
    <source>
        <dbReference type="SAM" id="MobiDB-lite"/>
    </source>
</evidence>
<evidence type="ECO:0000313" key="2">
    <source>
        <dbReference type="EMBL" id="QDT75521.1"/>
    </source>
</evidence>
<dbReference type="EMBL" id="CP036339">
    <property type="protein sequence ID" value="QDT75521.1"/>
    <property type="molecule type" value="Genomic_DNA"/>
</dbReference>
<accession>A0A517U4F6</accession>
<dbReference type="KEGG" id="llh:I41_47320"/>
<dbReference type="RefSeq" id="WP_145435211.1">
    <property type="nucleotide sequence ID" value="NZ_CP036339.1"/>
</dbReference>
<protein>
    <submittedName>
        <fullName evidence="2">Uncharacterized protein</fullName>
    </submittedName>
</protein>